<dbReference type="EMBL" id="CP004049">
    <property type="protein sequence ID" value="AGI85122.1"/>
    <property type="molecule type" value="Genomic_DNA"/>
</dbReference>
<evidence type="ECO:0000313" key="1">
    <source>
        <dbReference type="EMBL" id="AGI85122.1"/>
    </source>
</evidence>
<gene>
    <name evidence="1" type="ORF">MMALV_03770</name>
</gene>
<reference evidence="1 2" key="1">
    <citation type="journal article" date="2012" name="J. Bacteriol.">
        <title>Genome sequence of 'Candidatus Methanomethylophilus alvus' Mx1201, a methanogenic archaeon from the human gut belonging to a seventh order of methanogens.</title>
        <authorList>
            <person name="Borrel G."/>
            <person name="Harris H.M."/>
            <person name="Tottey W."/>
            <person name="Mihajlovski A."/>
            <person name="Parisot N."/>
            <person name="Peyretaillade E."/>
            <person name="Peyret P."/>
            <person name="Gribaldo S."/>
            <person name="O'Toole P.W."/>
            <person name="Brugere J.F."/>
        </authorList>
    </citation>
    <scope>NUCLEOTIDE SEQUENCE [LARGE SCALE GENOMIC DNA]</scope>
    <source>
        <strain evidence="1 2">Mx1201</strain>
    </source>
</reference>
<accession>M9SHP9</accession>
<sequence>MIVNTTTSDAKTVKLRFIHIMMYKVEQRDNKLVIDRDM</sequence>
<dbReference type="HOGENOM" id="CLU_3322762_0_0_2"/>
<protein>
    <submittedName>
        <fullName evidence="1">Uncharacterized protein</fullName>
    </submittedName>
</protein>
<dbReference type="InParanoid" id="M9SHP9"/>
<dbReference type="KEGG" id="max:MMALV_03770"/>
<organism evidence="1 2">
    <name type="scientific">Methanomethylophilus alvi (strain Mx1201)</name>
    <dbReference type="NCBI Taxonomy" id="1236689"/>
    <lineage>
        <taxon>Archaea</taxon>
        <taxon>Methanobacteriati</taxon>
        <taxon>Thermoplasmatota</taxon>
        <taxon>Thermoplasmata</taxon>
        <taxon>Methanomassiliicoccales</taxon>
        <taxon>Methanomethylophilaceae</taxon>
        <taxon>Methanomethylophilus</taxon>
    </lineage>
</organism>
<evidence type="ECO:0000313" key="2">
    <source>
        <dbReference type="Proteomes" id="UP000012672"/>
    </source>
</evidence>
<dbReference type="AlphaFoldDB" id="M9SHP9"/>
<name>M9SHP9_METAX</name>
<proteinExistence type="predicted"/>
<dbReference type="Proteomes" id="UP000012672">
    <property type="component" value="Chromosome"/>
</dbReference>
<keyword evidence="2" id="KW-1185">Reference proteome</keyword>